<dbReference type="RefSeq" id="WP_154372691.1">
    <property type="nucleotide sequence ID" value="NZ_WKJK01000001.1"/>
</dbReference>
<dbReference type="Proteomes" id="UP000433309">
    <property type="component" value="Unassembled WGS sequence"/>
</dbReference>
<organism evidence="1 2">
    <name type="scientific">Duganella guangzhouensis</name>
    <dbReference type="NCBI Taxonomy" id="2666084"/>
    <lineage>
        <taxon>Bacteria</taxon>
        <taxon>Pseudomonadati</taxon>
        <taxon>Pseudomonadota</taxon>
        <taxon>Betaproteobacteria</taxon>
        <taxon>Burkholderiales</taxon>
        <taxon>Oxalobacteraceae</taxon>
        <taxon>Telluria group</taxon>
        <taxon>Duganella</taxon>
    </lineage>
</organism>
<evidence type="ECO:0000313" key="1">
    <source>
        <dbReference type="EMBL" id="MRW88819.1"/>
    </source>
</evidence>
<dbReference type="EMBL" id="WKJK01000001">
    <property type="protein sequence ID" value="MRW88819.1"/>
    <property type="molecule type" value="Genomic_DNA"/>
</dbReference>
<protein>
    <submittedName>
        <fullName evidence="1">Uncharacterized protein</fullName>
    </submittedName>
</protein>
<proteinExistence type="predicted"/>
<name>A0A6I2KXS9_9BURK</name>
<dbReference type="AlphaFoldDB" id="A0A6I2KXS9"/>
<reference evidence="1 2" key="1">
    <citation type="submission" date="2019-11" db="EMBL/GenBank/DDBJ databases">
        <title>Novel species isolated from a subtropical stream in China.</title>
        <authorList>
            <person name="Lu H."/>
        </authorList>
    </citation>
    <scope>NUCLEOTIDE SEQUENCE [LARGE SCALE GENOMIC DNA]</scope>
    <source>
        <strain evidence="1 2">FT80W</strain>
    </source>
</reference>
<comment type="caution">
    <text evidence="1">The sequence shown here is derived from an EMBL/GenBank/DDBJ whole genome shotgun (WGS) entry which is preliminary data.</text>
</comment>
<sequence>MSAADRPLLDMLLAAAQATPAERALQNLLTIMRNNAARLEPHEFRYYEIALEGLGVPSRQRQIEVRVLIQIKRDWLETRRAAREGGGCEETA</sequence>
<accession>A0A6I2KXS9</accession>
<keyword evidence="2" id="KW-1185">Reference proteome</keyword>
<evidence type="ECO:0000313" key="2">
    <source>
        <dbReference type="Proteomes" id="UP000433309"/>
    </source>
</evidence>
<gene>
    <name evidence="1" type="ORF">GJ699_02340</name>
</gene>